<evidence type="ECO:0000313" key="1">
    <source>
        <dbReference type="EMBL" id="ESA08691.1"/>
    </source>
</evidence>
<proteinExistence type="predicted"/>
<sequence length="62" mass="7217">MSFICFIISEDKLNFLKIFQRISFQILKYFKVLEKSKDKRVARLCGDVVKGGKGNEKEKVMA</sequence>
<dbReference type="AlphaFoldDB" id="U9TZ90"/>
<dbReference type="HOGENOM" id="CLU_2905292_0_0_1"/>
<name>U9TZ90_RHIID</name>
<accession>U9TZ90</accession>
<gene>
    <name evidence="1" type="ORF">GLOINDRAFT_349007</name>
</gene>
<organism evidence="1">
    <name type="scientific">Rhizophagus irregularis (strain DAOM 181602 / DAOM 197198 / MUCL 43194)</name>
    <name type="common">Arbuscular mycorrhizal fungus</name>
    <name type="synonym">Glomus intraradices</name>
    <dbReference type="NCBI Taxonomy" id="747089"/>
    <lineage>
        <taxon>Eukaryota</taxon>
        <taxon>Fungi</taxon>
        <taxon>Fungi incertae sedis</taxon>
        <taxon>Mucoromycota</taxon>
        <taxon>Glomeromycotina</taxon>
        <taxon>Glomeromycetes</taxon>
        <taxon>Glomerales</taxon>
        <taxon>Glomeraceae</taxon>
        <taxon>Rhizophagus</taxon>
    </lineage>
</organism>
<protein>
    <submittedName>
        <fullName evidence="1">Uncharacterized protein</fullName>
    </submittedName>
</protein>
<reference evidence="1" key="1">
    <citation type="submission" date="2013-07" db="EMBL/GenBank/DDBJ databases">
        <title>The genome of an arbuscular mycorrhizal fungus provides insights into the evolution of the oldest plant symbiosis.</title>
        <authorList>
            <consortium name="DOE Joint Genome Institute"/>
            <person name="Tisserant E."/>
            <person name="Malbreil M."/>
            <person name="Kuo A."/>
            <person name="Kohler A."/>
            <person name="Symeonidi A."/>
            <person name="Balestrini R."/>
            <person name="Charron P."/>
            <person name="Duensing N."/>
            <person name="Frei-dit-Frey N."/>
            <person name="Gianinazzi-Pearson V."/>
            <person name="Gilbert B."/>
            <person name="Handa Y."/>
            <person name="Hijri M."/>
            <person name="Kaul R."/>
            <person name="Kawaguchi M."/>
            <person name="Krajinski F."/>
            <person name="Lammers P."/>
            <person name="Lapierre D."/>
            <person name="Masclaux F.G."/>
            <person name="Murat C."/>
            <person name="Morin E."/>
            <person name="Ndikumana S."/>
            <person name="Pagni M."/>
            <person name="Petitpierre D."/>
            <person name="Requena N."/>
            <person name="Rosikiewicz P."/>
            <person name="Riley R."/>
            <person name="Saito K."/>
            <person name="San Clemente H."/>
            <person name="Shapiro H."/>
            <person name="van Tuinen D."/>
            <person name="Becard G."/>
            <person name="Bonfante P."/>
            <person name="Paszkowski U."/>
            <person name="Shachar-Hill Y."/>
            <person name="Young J.P."/>
            <person name="Sanders I.R."/>
            <person name="Henrissat B."/>
            <person name="Rensing S.A."/>
            <person name="Grigoriev I.V."/>
            <person name="Corradi N."/>
            <person name="Roux C."/>
            <person name="Martin F."/>
        </authorList>
    </citation>
    <scope>NUCLEOTIDE SEQUENCE</scope>
    <source>
        <strain evidence="1">DAOM 197198</strain>
    </source>
</reference>
<dbReference type="EMBL" id="KI288917">
    <property type="protein sequence ID" value="ESA08691.1"/>
    <property type="molecule type" value="Genomic_DNA"/>
</dbReference>